<evidence type="ECO:0000313" key="3">
    <source>
        <dbReference type="Proteomes" id="UP001175271"/>
    </source>
</evidence>
<feature type="region of interest" description="Disordered" evidence="1">
    <location>
        <begin position="1"/>
        <end position="30"/>
    </location>
</feature>
<sequence length="78" mass="8716">MTSSTQPIETASTSKPSDCAPSSTASESDARLKGWEVNMLWRRDGHIEHDLRLEWSKREKAFIESLASCSASTDEKSR</sequence>
<keyword evidence="3" id="KW-1185">Reference proteome</keyword>
<comment type="caution">
    <text evidence="2">The sequence shown here is derived from an EMBL/GenBank/DDBJ whole genome shotgun (WGS) entry which is preliminary data.</text>
</comment>
<feature type="compositionally biased region" description="Polar residues" evidence="1">
    <location>
        <begin position="1"/>
        <end position="27"/>
    </location>
</feature>
<evidence type="ECO:0000256" key="1">
    <source>
        <dbReference type="SAM" id="MobiDB-lite"/>
    </source>
</evidence>
<protein>
    <submittedName>
        <fullName evidence="2">Uncharacterized protein</fullName>
    </submittedName>
</protein>
<accession>A0AA39HR23</accession>
<gene>
    <name evidence="2" type="ORF">QR680_004800</name>
</gene>
<organism evidence="2 3">
    <name type="scientific">Steinernema hermaphroditum</name>
    <dbReference type="NCBI Taxonomy" id="289476"/>
    <lineage>
        <taxon>Eukaryota</taxon>
        <taxon>Metazoa</taxon>
        <taxon>Ecdysozoa</taxon>
        <taxon>Nematoda</taxon>
        <taxon>Chromadorea</taxon>
        <taxon>Rhabditida</taxon>
        <taxon>Tylenchina</taxon>
        <taxon>Panagrolaimomorpha</taxon>
        <taxon>Strongyloidoidea</taxon>
        <taxon>Steinernematidae</taxon>
        <taxon>Steinernema</taxon>
    </lineage>
</organism>
<dbReference type="EMBL" id="JAUCMV010000003">
    <property type="protein sequence ID" value="KAK0409859.1"/>
    <property type="molecule type" value="Genomic_DNA"/>
</dbReference>
<evidence type="ECO:0000313" key="2">
    <source>
        <dbReference type="EMBL" id="KAK0409859.1"/>
    </source>
</evidence>
<proteinExistence type="predicted"/>
<dbReference type="Proteomes" id="UP001175271">
    <property type="component" value="Unassembled WGS sequence"/>
</dbReference>
<name>A0AA39HR23_9BILA</name>
<reference evidence="2" key="1">
    <citation type="submission" date="2023-06" db="EMBL/GenBank/DDBJ databases">
        <title>Genomic analysis of the entomopathogenic nematode Steinernema hermaphroditum.</title>
        <authorList>
            <person name="Schwarz E.M."/>
            <person name="Heppert J.K."/>
            <person name="Baniya A."/>
            <person name="Schwartz H.T."/>
            <person name="Tan C.-H."/>
            <person name="Antoshechkin I."/>
            <person name="Sternberg P.W."/>
            <person name="Goodrich-Blair H."/>
            <person name="Dillman A.R."/>
        </authorList>
    </citation>
    <scope>NUCLEOTIDE SEQUENCE</scope>
    <source>
        <strain evidence="2">PS9179</strain>
        <tissue evidence="2">Whole animal</tissue>
    </source>
</reference>
<dbReference type="AlphaFoldDB" id="A0AA39HR23"/>